<dbReference type="Gene3D" id="3.40.50.1820">
    <property type="entry name" value="alpha/beta hydrolase"/>
    <property type="match status" value="1"/>
</dbReference>
<organism evidence="7 8">
    <name type="scientific">Gracilimonas sediminicola</name>
    <dbReference type="NCBI Taxonomy" id="2952158"/>
    <lineage>
        <taxon>Bacteria</taxon>
        <taxon>Pseudomonadati</taxon>
        <taxon>Balneolota</taxon>
        <taxon>Balneolia</taxon>
        <taxon>Balneolales</taxon>
        <taxon>Balneolaceae</taxon>
        <taxon>Gracilimonas</taxon>
    </lineage>
</organism>
<dbReference type="PANTHER" id="PTHR11731:SF193">
    <property type="entry name" value="DIPEPTIDYL PEPTIDASE 9"/>
    <property type="match status" value="1"/>
</dbReference>
<feature type="chain" id="PRO_5040805811" evidence="4">
    <location>
        <begin position="23"/>
        <end position="725"/>
    </location>
</feature>
<feature type="signal peptide" evidence="4">
    <location>
        <begin position="1"/>
        <end position="22"/>
    </location>
</feature>
<feature type="domain" description="Dipeptidylpeptidase IV N-terminal" evidence="6">
    <location>
        <begin position="98"/>
        <end position="441"/>
    </location>
</feature>
<comment type="caution">
    <text evidence="7">The sequence shown here is derived from an EMBL/GenBank/DDBJ whole genome shotgun (WGS) entry which is preliminary data.</text>
</comment>
<dbReference type="InterPro" id="IPR001375">
    <property type="entry name" value="Peptidase_S9_cat"/>
</dbReference>
<evidence type="ECO:0000256" key="4">
    <source>
        <dbReference type="SAM" id="SignalP"/>
    </source>
</evidence>
<proteinExistence type="predicted"/>
<sequence length="725" mass="83367">MKALRLSIILLALCSVATATVAQDKKAIEFEHIFDGTFSPNNVQNVRWMNDGEYYSATRNNQIIRYNIVDGSEEVLFNGNEFTDAGGDTIRVQGYQFSSDESKLLIKTDVEQIWRRSTRENYYVYEFESGDFSKLTASDEKQQYAELSPSADRAAFVRNNNLVWVDLSTGEEIQITSDGEFNKIINGAADWVYEEEFGFAKAWFWSPEGDRIAFYRFDEERVKEFFMTNWGSLYPEEVEFKYPKAGEQNSIVSIHVYHLDSGETVTMDVGEETDQYIPRINWTRDNSRLAIRRMNRLQNKQDLLIANAETGSTRVILTEQSDTWLDVHDDLYFLSNGEQFITTSDKSGYNHVYLYNMQGRQLEQITSGNWDVTELIGHNERMYELYYVSAEQSPLERHLYSIRIDGKKKEKLTKGDGWHDINMSRDFKYYIDTWSDYNKPPVVSLHRSNGRSVRTIKDNTGLSKTLEEYSYVEKEFITLDVNGTSLNAYVLKPVDFDSNKKYPVLMYVYGGPGSQTVTKAFGSGQRPMWHQYLANQGYVVVSVDNRGTGARGRQFKKQVYKKLGQLETADQIAAAKQIAEWPYVDENRIGIWGWSYGGYMSSLALAEGSDIFTTAIAVAPVTSWRFYDTIYTERYMQTPQMNPEGYNEGAPLTKVDQITGNYLLIHGTGDDNVHFQNSVEMIDALIEADVDFETMIYPNKAHSIYGGNARKHLYQLMSEFVFENL</sequence>
<dbReference type="Gene3D" id="2.140.10.30">
    <property type="entry name" value="Dipeptidylpeptidase IV, N-terminal domain"/>
    <property type="match status" value="1"/>
</dbReference>
<evidence type="ECO:0000256" key="2">
    <source>
        <dbReference type="ARBA" id="ARBA00022801"/>
    </source>
</evidence>
<keyword evidence="1" id="KW-0645">Protease</keyword>
<reference evidence="7" key="1">
    <citation type="submission" date="2022-06" db="EMBL/GenBank/DDBJ databases">
        <title>Gracilimonas sp. CAU 1638 isolated from sea sediment.</title>
        <authorList>
            <person name="Kim W."/>
        </authorList>
    </citation>
    <scope>NUCLEOTIDE SEQUENCE</scope>
    <source>
        <strain evidence="7">CAU 1638</strain>
    </source>
</reference>
<keyword evidence="4" id="KW-0732">Signal</keyword>
<dbReference type="Pfam" id="PF00326">
    <property type="entry name" value="Peptidase_S9"/>
    <property type="match status" value="1"/>
</dbReference>
<evidence type="ECO:0000259" key="5">
    <source>
        <dbReference type="Pfam" id="PF00326"/>
    </source>
</evidence>
<dbReference type="InterPro" id="IPR002469">
    <property type="entry name" value="Peptidase_S9B_N"/>
</dbReference>
<protein>
    <submittedName>
        <fullName evidence="7">S9 family peptidase</fullName>
    </submittedName>
</protein>
<evidence type="ECO:0000313" key="7">
    <source>
        <dbReference type="EMBL" id="MCP9290344.1"/>
    </source>
</evidence>
<dbReference type="PANTHER" id="PTHR11731">
    <property type="entry name" value="PROTEASE FAMILY S9B,C DIPEPTIDYL-PEPTIDASE IV-RELATED"/>
    <property type="match status" value="1"/>
</dbReference>
<keyword evidence="8" id="KW-1185">Reference proteome</keyword>
<dbReference type="EMBL" id="JANDBC010000001">
    <property type="protein sequence ID" value="MCP9290344.1"/>
    <property type="molecule type" value="Genomic_DNA"/>
</dbReference>
<dbReference type="GO" id="GO:0006508">
    <property type="term" value="P:proteolysis"/>
    <property type="evidence" value="ECO:0007669"/>
    <property type="project" value="UniProtKB-KW"/>
</dbReference>
<evidence type="ECO:0000256" key="3">
    <source>
        <dbReference type="ARBA" id="ARBA00023180"/>
    </source>
</evidence>
<dbReference type="PROSITE" id="PS00708">
    <property type="entry name" value="PRO_ENDOPEP_SER"/>
    <property type="match status" value="1"/>
</dbReference>
<dbReference type="SUPFAM" id="SSF53474">
    <property type="entry name" value="alpha/beta-Hydrolases"/>
    <property type="match status" value="1"/>
</dbReference>
<dbReference type="InterPro" id="IPR050278">
    <property type="entry name" value="Serine_Prot_S9B/DPPIV"/>
</dbReference>
<keyword evidence="3" id="KW-0325">Glycoprotein</keyword>
<dbReference type="SMR" id="A0A9X2L132"/>
<evidence type="ECO:0000313" key="8">
    <source>
        <dbReference type="Proteomes" id="UP001139125"/>
    </source>
</evidence>
<name>A0A9X2L132_9BACT</name>
<dbReference type="InterPro" id="IPR029058">
    <property type="entry name" value="AB_hydrolase_fold"/>
</dbReference>
<dbReference type="GO" id="GO:0004252">
    <property type="term" value="F:serine-type endopeptidase activity"/>
    <property type="evidence" value="ECO:0007669"/>
    <property type="project" value="InterPro"/>
</dbReference>
<keyword evidence="2" id="KW-0378">Hydrolase</keyword>
<dbReference type="Pfam" id="PF00930">
    <property type="entry name" value="DPPIV_N"/>
    <property type="match status" value="1"/>
</dbReference>
<gene>
    <name evidence="7" type="ORF">NM125_01975</name>
</gene>
<evidence type="ECO:0000256" key="1">
    <source>
        <dbReference type="ARBA" id="ARBA00022670"/>
    </source>
</evidence>
<dbReference type="FunFam" id="3.40.50.1820:FF:000003">
    <property type="entry name" value="Dipeptidyl peptidase 4"/>
    <property type="match status" value="1"/>
</dbReference>
<evidence type="ECO:0000259" key="6">
    <source>
        <dbReference type="Pfam" id="PF00930"/>
    </source>
</evidence>
<dbReference type="AlphaFoldDB" id="A0A9X2L132"/>
<dbReference type="GO" id="GO:0008239">
    <property type="term" value="F:dipeptidyl-peptidase activity"/>
    <property type="evidence" value="ECO:0007669"/>
    <property type="project" value="TreeGrafter"/>
</dbReference>
<dbReference type="InterPro" id="IPR002471">
    <property type="entry name" value="Pept_S9_AS"/>
</dbReference>
<dbReference type="RefSeq" id="WP_255132330.1">
    <property type="nucleotide sequence ID" value="NZ_JANDBC010000001.1"/>
</dbReference>
<dbReference type="SUPFAM" id="SSF82171">
    <property type="entry name" value="DPP6 N-terminal domain-like"/>
    <property type="match status" value="1"/>
</dbReference>
<accession>A0A9X2L132</accession>
<dbReference type="Proteomes" id="UP001139125">
    <property type="component" value="Unassembled WGS sequence"/>
</dbReference>
<feature type="domain" description="Peptidase S9 prolyl oligopeptidase catalytic" evidence="5">
    <location>
        <begin position="531"/>
        <end position="724"/>
    </location>
</feature>